<proteinExistence type="predicted"/>
<comment type="caution">
    <text evidence="2">The sequence shown here is derived from an EMBL/GenBank/DDBJ whole genome shotgun (WGS) entry which is preliminary data.</text>
</comment>
<evidence type="ECO:0000256" key="1">
    <source>
        <dbReference type="SAM" id="SignalP"/>
    </source>
</evidence>
<organism evidence="2 3">
    <name type="scientific">Streptomyces olivaceiscleroticus</name>
    <dbReference type="NCBI Taxonomy" id="68245"/>
    <lineage>
        <taxon>Bacteria</taxon>
        <taxon>Bacillati</taxon>
        <taxon>Actinomycetota</taxon>
        <taxon>Actinomycetes</taxon>
        <taxon>Kitasatosporales</taxon>
        <taxon>Streptomycetaceae</taxon>
        <taxon>Streptomyces</taxon>
    </lineage>
</organism>
<gene>
    <name evidence="2" type="ORF">GCM10010361_67050</name>
</gene>
<sequence length="196" mass="21404">MAQKSHRLVLVCSALSASLLIGGVLPAHAAEQHNDADVGELITIPAGETPATTYDRVVQRAEEIHARTAADKKCTGVWKHSVANVDWDRTPAGTVRWNFKLTAKSRAKLGPAVTVSMPNAWVNNHAINAPYGPHPRASTYNFHGSMKKYNRKGSSAKHTIRTKDKITFYWLIKSHSNPRAGATRYITCQVPPKGSG</sequence>
<feature type="chain" id="PRO_5045904585" description="Chitin-binding type-4 domain-containing protein" evidence="1">
    <location>
        <begin position="30"/>
        <end position="196"/>
    </location>
</feature>
<protein>
    <recommendedName>
        <fullName evidence="4">Chitin-binding type-4 domain-containing protein</fullName>
    </recommendedName>
</protein>
<evidence type="ECO:0000313" key="2">
    <source>
        <dbReference type="EMBL" id="GAA0492402.1"/>
    </source>
</evidence>
<evidence type="ECO:0000313" key="3">
    <source>
        <dbReference type="Proteomes" id="UP001500909"/>
    </source>
</evidence>
<keyword evidence="3" id="KW-1185">Reference proteome</keyword>
<evidence type="ECO:0008006" key="4">
    <source>
        <dbReference type="Google" id="ProtNLM"/>
    </source>
</evidence>
<reference evidence="3" key="1">
    <citation type="journal article" date="2019" name="Int. J. Syst. Evol. Microbiol.">
        <title>The Global Catalogue of Microorganisms (GCM) 10K type strain sequencing project: providing services to taxonomists for standard genome sequencing and annotation.</title>
        <authorList>
            <consortium name="The Broad Institute Genomics Platform"/>
            <consortium name="The Broad Institute Genome Sequencing Center for Infectious Disease"/>
            <person name="Wu L."/>
            <person name="Ma J."/>
        </authorList>
    </citation>
    <scope>NUCLEOTIDE SEQUENCE [LARGE SCALE GENOMIC DNA]</scope>
    <source>
        <strain evidence="3">JCM 4805</strain>
    </source>
</reference>
<dbReference type="Proteomes" id="UP001500909">
    <property type="component" value="Unassembled WGS sequence"/>
</dbReference>
<feature type="signal peptide" evidence="1">
    <location>
        <begin position="1"/>
        <end position="29"/>
    </location>
</feature>
<dbReference type="RefSeq" id="WP_346099208.1">
    <property type="nucleotide sequence ID" value="NZ_BAAABY010000051.1"/>
</dbReference>
<accession>A0ABP3L329</accession>
<name>A0ABP3L329_9ACTN</name>
<keyword evidence="1" id="KW-0732">Signal</keyword>
<dbReference type="EMBL" id="BAAABY010000051">
    <property type="protein sequence ID" value="GAA0492402.1"/>
    <property type="molecule type" value="Genomic_DNA"/>
</dbReference>